<sequence length="417" mass="47928">MKLIHNETKATLTKAAKQMKTQYDKKKKATVEYQIGDKVWLDTTNLHLTRPKKKLNDKCVSPFVIIEKCGLSAYKLKLLPIWKIYPVFNETLLTPYVAPTFPNQKRDPPPPPDIINNEEQYEIETILDHKTHKVRGSKDPKTGKYTTNIVTDYLVAWKGYRTEENKWTKESELGYAQEAIAKYWEGREDTITVQAIVIDKEKIIVISDAIKADDGWKYLVKKPQTLSYWYFEDKIPELENLIDDYWYANDQECLGGLTASEGHYKLLDENGKIFISRDVIFEEGLPHRTVSVVGETEPNGDLFPDPDVQKELFELPDMSTTENNKNNVVPDVPENQEPNQANEPPPLHRSARLGTSTQAAAESREYQQSEDHARSMGEDWAAIAQMRKLGMDLNEYITFLTDTKASHHIPKTYNEAM</sequence>
<feature type="region of interest" description="Disordered" evidence="1">
    <location>
        <begin position="316"/>
        <end position="373"/>
    </location>
</feature>
<evidence type="ECO:0000313" key="3">
    <source>
        <dbReference type="EMBL" id="SJL16289.1"/>
    </source>
</evidence>
<dbReference type="Pfam" id="PF00385">
    <property type="entry name" value="Chromo"/>
    <property type="match status" value="1"/>
</dbReference>
<feature type="compositionally biased region" description="Basic and acidic residues" evidence="1">
    <location>
        <begin position="362"/>
        <end position="373"/>
    </location>
</feature>
<accession>A0A284S5L4</accession>
<dbReference type="AlphaFoldDB" id="A0A284S5L4"/>
<feature type="domain" description="Chromo" evidence="2">
    <location>
        <begin position="121"/>
        <end position="195"/>
    </location>
</feature>
<feature type="compositionally biased region" description="Low complexity" evidence="1">
    <location>
        <begin position="333"/>
        <end position="342"/>
    </location>
</feature>
<gene>
    <name evidence="3" type="ORF">ARMOST_19809</name>
</gene>
<protein>
    <recommendedName>
        <fullName evidence="2">Chromo domain-containing protein</fullName>
    </recommendedName>
</protein>
<dbReference type="STRING" id="47428.A0A284S5L4"/>
<organism evidence="3 4">
    <name type="scientific">Armillaria ostoyae</name>
    <name type="common">Armillaria root rot fungus</name>
    <dbReference type="NCBI Taxonomy" id="47428"/>
    <lineage>
        <taxon>Eukaryota</taxon>
        <taxon>Fungi</taxon>
        <taxon>Dikarya</taxon>
        <taxon>Basidiomycota</taxon>
        <taxon>Agaricomycotina</taxon>
        <taxon>Agaricomycetes</taxon>
        <taxon>Agaricomycetidae</taxon>
        <taxon>Agaricales</taxon>
        <taxon>Marasmiineae</taxon>
        <taxon>Physalacriaceae</taxon>
        <taxon>Armillaria</taxon>
    </lineage>
</organism>
<reference evidence="4" key="1">
    <citation type="journal article" date="2017" name="Nat. Ecol. Evol.">
        <title>Genome expansion and lineage-specific genetic innovations in the forest pathogenic fungi Armillaria.</title>
        <authorList>
            <person name="Sipos G."/>
            <person name="Prasanna A.N."/>
            <person name="Walter M.C."/>
            <person name="O'Connor E."/>
            <person name="Balint B."/>
            <person name="Krizsan K."/>
            <person name="Kiss B."/>
            <person name="Hess J."/>
            <person name="Varga T."/>
            <person name="Slot J."/>
            <person name="Riley R."/>
            <person name="Boka B."/>
            <person name="Rigling D."/>
            <person name="Barry K."/>
            <person name="Lee J."/>
            <person name="Mihaltcheva S."/>
            <person name="LaButti K."/>
            <person name="Lipzen A."/>
            <person name="Waldron R."/>
            <person name="Moloney N.M."/>
            <person name="Sperisen C."/>
            <person name="Kredics L."/>
            <person name="Vagvoelgyi C."/>
            <person name="Patrignani A."/>
            <person name="Fitzpatrick D."/>
            <person name="Nagy I."/>
            <person name="Doyle S."/>
            <person name="Anderson J.B."/>
            <person name="Grigoriev I.V."/>
            <person name="Gueldener U."/>
            <person name="Muensterkoetter M."/>
            <person name="Nagy L.G."/>
        </authorList>
    </citation>
    <scope>NUCLEOTIDE SEQUENCE [LARGE SCALE GENOMIC DNA]</scope>
    <source>
        <strain evidence="4">C18/9</strain>
    </source>
</reference>
<dbReference type="InterPro" id="IPR016197">
    <property type="entry name" value="Chromo-like_dom_sf"/>
</dbReference>
<dbReference type="Gene3D" id="2.40.50.40">
    <property type="match status" value="1"/>
</dbReference>
<feature type="compositionally biased region" description="Polar residues" evidence="1">
    <location>
        <begin position="318"/>
        <end position="327"/>
    </location>
</feature>
<dbReference type="GO" id="GO:0006338">
    <property type="term" value="P:chromatin remodeling"/>
    <property type="evidence" value="ECO:0007669"/>
    <property type="project" value="UniProtKB-ARBA"/>
</dbReference>
<dbReference type="Proteomes" id="UP000219338">
    <property type="component" value="Unassembled WGS sequence"/>
</dbReference>
<dbReference type="Pfam" id="PF24626">
    <property type="entry name" value="SH3_Tf2-1"/>
    <property type="match status" value="1"/>
</dbReference>
<dbReference type="InterPro" id="IPR056924">
    <property type="entry name" value="SH3_Tf2-1"/>
</dbReference>
<name>A0A284S5L4_ARMOS</name>
<dbReference type="SMART" id="SM00298">
    <property type="entry name" value="CHROMO"/>
    <property type="match status" value="1"/>
</dbReference>
<keyword evidence="4" id="KW-1185">Reference proteome</keyword>
<dbReference type="EMBL" id="FUEG01000034">
    <property type="protein sequence ID" value="SJL16289.1"/>
    <property type="molecule type" value="Genomic_DNA"/>
</dbReference>
<dbReference type="InterPro" id="IPR000953">
    <property type="entry name" value="Chromo/chromo_shadow_dom"/>
</dbReference>
<proteinExistence type="predicted"/>
<evidence type="ECO:0000256" key="1">
    <source>
        <dbReference type="SAM" id="MobiDB-lite"/>
    </source>
</evidence>
<dbReference type="PROSITE" id="PS50013">
    <property type="entry name" value="CHROMO_2"/>
    <property type="match status" value="1"/>
</dbReference>
<dbReference type="OrthoDB" id="433924at2759"/>
<dbReference type="SUPFAM" id="SSF54160">
    <property type="entry name" value="Chromo domain-like"/>
    <property type="match status" value="1"/>
</dbReference>
<evidence type="ECO:0000313" key="4">
    <source>
        <dbReference type="Proteomes" id="UP000219338"/>
    </source>
</evidence>
<dbReference type="InterPro" id="IPR023780">
    <property type="entry name" value="Chromo_domain"/>
</dbReference>
<evidence type="ECO:0000259" key="2">
    <source>
        <dbReference type="PROSITE" id="PS50013"/>
    </source>
</evidence>